<organism evidence="20">
    <name type="scientific">Octopus bimaculoides</name>
    <name type="common">California two-spotted octopus</name>
    <dbReference type="NCBI Taxonomy" id="37653"/>
    <lineage>
        <taxon>Eukaryota</taxon>
        <taxon>Metazoa</taxon>
        <taxon>Spiralia</taxon>
        <taxon>Lophotrochozoa</taxon>
        <taxon>Mollusca</taxon>
        <taxon>Cephalopoda</taxon>
        <taxon>Coleoidea</taxon>
        <taxon>Octopodiformes</taxon>
        <taxon>Octopoda</taxon>
        <taxon>Incirrata</taxon>
        <taxon>Octopodidae</taxon>
        <taxon>Octopus</taxon>
    </lineage>
</organism>
<evidence type="ECO:0000256" key="6">
    <source>
        <dbReference type="ARBA" id="ARBA00022552"/>
    </source>
</evidence>
<evidence type="ECO:0000256" key="7">
    <source>
        <dbReference type="ARBA" id="ARBA00022722"/>
    </source>
</evidence>
<gene>
    <name evidence="20" type="ORF">OCBIM_22010111mg</name>
</gene>
<dbReference type="FunFam" id="2.40.50.140:FF:000125">
    <property type="entry name" value="exosome complex exonuclease RRP44 isoform X1"/>
    <property type="match status" value="1"/>
</dbReference>
<dbReference type="InterPro" id="IPR050180">
    <property type="entry name" value="RNR_Ribonuclease"/>
</dbReference>
<dbReference type="GO" id="GO:0071034">
    <property type="term" value="P:CUT catabolic process"/>
    <property type="evidence" value="ECO:0007669"/>
    <property type="project" value="UniProtKB-ARBA"/>
</dbReference>
<dbReference type="InterPro" id="IPR041505">
    <property type="entry name" value="Dis3_CSD2"/>
</dbReference>
<keyword evidence="11" id="KW-0269">Exonuclease</keyword>
<dbReference type="AlphaFoldDB" id="A0A0L8FRI7"/>
<reference evidence="20" key="1">
    <citation type="submission" date="2015-07" db="EMBL/GenBank/DDBJ databases">
        <title>MeaNS - Measles Nucleotide Surveillance Program.</title>
        <authorList>
            <person name="Tran T."/>
            <person name="Druce J."/>
        </authorList>
    </citation>
    <scope>NUCLEOTIDE SEQUENCE</scope>
    <source>
        <strain evidence="20">UCB-OBI-ISO-001</strain>
        <tissue evidence="20">Gonad</tissue>
    </source>
</reference>
<sequence length="949" mass="108457">MLTTKTFFKKNRKGGVMKINREHYLRDDISCGSEICDLCACMGGSTPLDTKSSIPTTIVKGCYYLIPDTNIIMHQLDILEDPTIKNVIILQTVLQEVKNRNIAAYKRLQDLISHPDKHFYIFSNEFHQSTYIEREAGESSNDRNDRAIREATKWYQEHLNSVTNGKNNIKVVLLSDDVTNKLKAEEDGILGFSMNYFIKNLKNATHLLDKLASHEENNHPIGRTLFPEHLSFSEIQKGIKLGKYKQGKFQASRENYLEGRVSVIGADEMVLVVGRENLNRAVNEDIVALEILPEEEWTCPSSIIMENTADEVKEEEVEDEIKKSINKVPKEKRQLTGRIVGIIRQNRRNYCGILQLSDIKEKKTHLFIPANKLIPKIQIRTEQGKELVGQRIIVVIDKWPQYSRFPMGHFVKKLGPIGDKDTENEVLLLEHDVPHSEFSQRVLECLPKLPWIITDEDLKQRQDIRHINICSVDPPGCTDIDDALHCRLLENGNYEVGVHIADVSHFIRPYTAIDDEAKHRATTVYLTDQRIDMVPELLSSNLCSLRDDGDRFAFSVIWEMNVNAEIISTKFHKSVIRSKASFTYQEAQSRIDSDSTDELTEGLRRLNNLAKILKKKRIENGALVLASSEIRFHIDSVTHEPIDVQAKEIRDTNSMVEEFMLLGNIAAAKKIYETFAEFAVLRRHPAPPISNFKPLIMAAASREIEMDCSTSKALADSLDNANMGEDDNSNIMLRMMTTRCMMQAVYFCSGTQSESEFVHYGLATAIYTHFTSPIRRYPDILVHRLLALAIGADASYPDLLDKTKLQDTCLHCNYRHKMAQEASRTSVNLHTHIFFNEKRCDEEGYVLFVRKNAIQVLIPKYGLEGTIYIKKEQSSILVFDDEKYQMKAEDVVLKVFDQVTVQIHIDKSNVQHLRLHLDLVEPKIPGFSVPAVSTENTQEEPPQKKRKTL</sequence>
<dbReference type="InterPro" id="IPR033771">
    <property type="entry name" value="Rrp44_CSD1"/>
</dbReference>
<protein>
    <recommendedName>
        <fullName evidence="14">Protein DIS3 homolog</fullName>
    </recommendedName>
    <alternativeName>
        <fullName evidence="15">Ribosomal RNA-processing protein 44</fullName>
    </alternativeName>
</protein>
<evidence type="ECO:0000256" key="16">
    <source>
        <dbReference type="RuleBase" id="RU003901"/>
    </source>
</evidence>
<keyword evidence="7" id="KW-0540">Nuclease</keyword>
<dbReference type="Pfam" id="PF13638">
    <property type="entry name" value="PIN_4"/>
    <property type="match status" value="1"/>
</dbReference>
<evidence type="ECO:0000256" key="8">
    <source>
        <dbReference type="ARBA" id="ARBA00022759"/>
    </source>
</evidence>
<dbReference type="GO" id="GO:0006364">
    <property type="term" value="P:rRNA processing"/>
    <property type="evidence" value="ECO:0007669"/>
    <property type="project" value="UniProtKB-KW"/>
</dbReference>
<dbReference type="Gene3D" id="3.40.50.1010">
    <property type="entry name" value="5'-nuclease"/>
    <property type="match status" value="1"/>
</dbReference>
<dbReference type="Pfam" id="PF17849">
    <property type="entry name" value="OB_Dis3"/>
    <property type="match status" value="1"/>
</dbReference>
<dbReference type="FunFam" id="2.40.50.700:FF:000001">
    <property type="entry name" value="Exosome complex exonuclease exoribonuclease (Rrp44)"/>
    <property type="match status" value="1"/>
</dbReference>
<comment type="cofactor">
    <cofactor evidence="1">
        <name>Mg(2+)</name>
        <dbReference type="ChEBI" id="CHEBI:18420"/>
    </cofactor>
</comment>
<dbReference type="InterPro" id="IPR012340">
    <property type="entry name" value="NA-bd_OB-fold"/>
</dbReference>
<evidence type="ECO:0000256" key="2">
    <source>
        <dbReference type="ARBA" id="ARBA00004496"/>
    </source>
</evidence>
<comment type="subcellular location">
    <subcellularLocation>
        <location evidence="2">Cytoplasm</location>
    </subcellularLocation>
    <subcellularLocation>
        <location evidence="3">Nucleus</location>
        <location evidence="3">Nucleolus</location>
    </subcellularLocation>
</comment>
<dbReference type="SMART" id="SM00955">
    <property type="entry name" value="RNB"/>
    <property type="match status" value="1"/>
</dbReference>
<keyword evidence="13" id="KW-0539">Nucleus</keyword>
<dbReference type="OrthoDB" id="372421at2759"/>
<dbReference type="GO" id="GO:0003723">
    <property type="term" value="F:RNA binding"/>
    <property type="evidence" value="ECO:0007669"/>
    <property type="project" value="UniProtKB-KW"/>
</dbReference>
<keyword evidence="5" id="KW-0963">Cytoplasm</keyword>
<proteinExistence type="inferred from homology"/>
<dbReference type="Gene3D" id="2.40.50.690">
    <property type="match status" value="1"/>
</dbReference>
<evidence type="ECO:0000256" key="11">
    <source>
        <dbReference type="ARBA" id="ARBA00022839"/>
    </source>
</evidence>
<feature type="domain" description="RNB" evidence="19">
    <location>
        <begin position="461"/>
        <end position="792"/>
    </location>
</feature>
<dbReference type="GO" id="GO:0004519">
    <property type="term" value="F:endonuclease activity"/>
    <property type="evidence" value="ECO:0007669"/>
    <property type="project" value="UniProtKB-KW"/>
</dbReference>
<evidence type="ECO:0000256" key="5">
    <source>
        <dbReference type="ARBA" id="ARBA00022490"/>
    </source>
</evidence>
<evidence type="ECO:0000259" key="18">
    <source>
        <dbReference type="SMART" id="SM00670"/>
    </source>
</evidence>
<dbReference type="EMBL" id="KQ427263">
    <property type="protein sequence ID" value="KOF67263.1"/>
    <property type="molecule type" value="Genomic_DNA"/>
</dbReference>
<evidence type="ECO:0000256" key="14">
    <source>
        <dbReference type="ARBA" id="ARBA00077221"/>
    </source>
</evidence>
<feature type="region of interest" description="Disordered" evidence="17">
    <location>
        <begin position="930"/>
        <end position="949"/>
    </location>
</feature>
<keyword evidence="6" id="KW-0698">rRNA processing</keyword>
<evidence type="ECO:0000256" key="9">
    <source>
        <dbReference type="ARBA" id="ARBA00022801"/>
    </source>
</evidence>
<comment type="similarity">
    <text evidence="4 16">Belongs to the RNR ribonuclease family.</text>
</comment>
<dbReference type="Pfam" id="PF00773">
    <property type="entry name" value="RNB"/>
    <property type="match status" value="1"/>
</dbReference>
<dbReference type="GO" id="GO:0005730">
    <property type="term" value="C:nucleolus"/>
    <property type="evidence" value="ECO:0007669"/>
    <property type="project" value="UniProtKB-SubCell"/>
</dbReference>
<dbReference type="Pfam" id="PF17215">
    <property type="entry name" value="Rrp44_S1"/>
    <property type="match status" value="1"/>
</dbReference>
<keyword evidence="8" id="KW-0255">Endonuclease</keyword>
<dbReference type="Gene3D" id="2.40.50.700">
    <property type="match status" value="1"/>
</dbReference>
<dbReference type="InterPro" id="IPR001900">
    <property type="entry name" value="RNase_II/R"/>
</dbReference>
<dbReference type="FunFam" id="3.40.50.1010:FF:000010">
    <property type="entry name" value="Exosome complex exonuclease DIS3"/>
    <property type="match status" value="1"/>
</dbReference>
<feature type="domain" description="PIN" evidence="18">
    <location>
        <begin position="63"/>
        <end position="182"/>
    </location>
</feature>
<dbReference type="KEGG" id="obi:106881652"/>
<dbReference type="GO" id="GO:0071031">
    <property type="term" value="P:nuclear mRNA surveillance of mRNA 3'-end processing"/>
    <property type="evidence" value="ECO:0007669"/>
    <property type="project" value="TreeGrafter"/>
</dbReference>
<evidence type="ECO:0000256" key="3">
    <source>
        <dbReference type="ARBA" id="ARBA00004604"/>
    </source>
</evidence>
<dbReference type="STRING" id="37653.A0A0L8FRI7"/>
<name>A0A0L8FRI7_OCTBM</name>
<evidence type="ECO:0000256" key="13">
    <source>
        <dbReference type="ARBA" id="ARBA00023242"/>
    </source>
</evidence>
<accession>A0A0L8FRI7</accession>
<dbReference type="GO" id="GO:0000177">
    <property type="term" value="C:cytoplasmic exosome (RNase complex)"/>
    <property type="evidence" value="ECO:0007669"/>
    <property type="project" value="TreeGrafter"/>
</dbReference>
<evidence type="ECO:0000256" key="10">
    <source>
        <dbReference type="ARBA" id="ARBA00022835"/>
    </source>
</evidence>
<evidence type="ECO:0000256" key="4">
    <source>
        <dbReference type="ARBA" id="ARBA00005785"/>
    </source>
</evidence>
<dbReference type="GO" id="GO:0000176">
    <property type="term" value="C:nuclear exosome (RNase complex)"/>
    <property type="evidence" value="ECO:0007669"/>
    <property type="project" value="UniProtKB-ARBA"/>
</dbReference>
<dbReference type="GO" id="GO:0016075">
    <property type="term" value="P:rRNA catabolic process"/>
    <property type="evidence" value="ECO:0007669"/>
    <property type="project" value="TreeGrafter"/>
</dbReference>
<dbReference type="InterPro" id="IPR002716">
    <property type="entry name" value="PIN_dom"/>
</dbReference>
<keyword evidence="9" id="KW-0378">Hydrolase</keyword>
<dbReference type="SMART" id="SM00670">
    <property type="entry name" value="PINc"/>
    <property type="match status" value="1"/>
</dbReference>
<dbReference type="InterPro" id="IPR022966">
    <property type="entry name" value="RNase_II/R_CS"/>
</dbReference>
<evidence type="ECO:0000313" key="20">
    <source>
        <dbReference type="EMBL" id="KOF67263.1"/>
    </source>
</evidence>
<dbReference type="FunFam" id="2.40.50.690:FF:000010">
    <property type="entry name" value="Rrp44p homologue, putative"/>
    <property type="match status" value="1"/>
</dbReference>
<dbReference type="SUPFAM" id="SSF50249">
    <property type="entry name" value="Nucleic acid-binding proteins"/>
    <property type="match status" value="3"/>
</dbReference>
<dbReference type="PANTHER" id="PTHR23355">
    <property type="entry name" value="RIBONUCLEASE"/>
    <property type="match status" value="1"/>
</dbReference>
<dbReference type="SUPFAM" id="SSF88723">
    <property type="entry name" value="PIN domain-like"/>
    <property type="match status" value="1"/>
</dbReference>
<dbReference type="PANTHER" id="PTHR23355:SF35">
    <property type="entry name" value="EXOSOME COMPLEX EXONUCLEASE RRP44"/>
    <property type="match status" value="1"/>
</dbReference>
<dbReference type="PROSITE" id="PS01175">
    <property type="entry name" value="RIBONUCLEASE_II"/>
    <property type="match status" value="1"/>
</dbReference>
<dbReference type="GO" id="GO:0000175">
    <property type="term" value="F:3'-5'-RNA exonuclease activity"/>
    <property type="evidence" value="ECO:0007669"/>
    <property type="project" value="TreeGrafter"/>
</dbReference>
<dbReference type="InterPro" id="IPR029060">
    <property type="entry name" value="PIN-like_dom_sf"/>
</dbReference>
<evidence type="ECO:0000256" key="1">
    <source>
        <dbReference type="ARBA" id="ARBA00001946"/>
    </source>
</evidence>
<evidence type="ECO:0000256" key="17">
    <source>
        <dbReference type="SAM" id="MobiDB-lite"/>
    </source>
</evidence>
<dbReference type="Gene3D" id="2.40.50.140">
    <property type="entry name" value="Nucleic acid-binding proteins"/>
    <property type="match status" value="1"/>
</dbReference>
<dbReference type="CDD" id="cd09862">
    <property type="entry name" value="PIN_Rrp44-like"/>
    <property type="match status" value="1"/>
</dbReference>
<evidence type="ECO:0000259" key="19">
    <source>
        <dbReference type="SMART" id="SM00955"/>
    </source>
</evidence>
<evidence type="ECO:0000256" key="12">
    <source>
        <dbReference type="ARBA" id="ARBA00022884"/>
    </source>
</evidence>
<dbReference type="InterPro" id="IPR033770">
    <property type="entry name" value="RRP44_S1"/>
</dbReference>
<keyword evidence="10" id="KW-0271">Exosome</keyword>
<evidence type="ECO:0000256" key="15">
    <source>
        <dbReference type="ARBA" id="ARBA00077930"/>
    </source>
</evidence>
<dbReference type="OMA" id="GQVMRNN"/>
<feature type="compositionally biased region" description="Polar residues" evidence="17">
    <location>
        <begin position="931"/>
        <end position="940"/>
    </location>
</feature>
<keyword evidence="12" id="KW-0694">RNA-binding</keyword>
<dbReference type="Pfam" id="PF17216">
    <property type="entry name" value="Rrp44_CSD1"/>
    <property type="match status" value="1"/>
</dbReference>